<dbReference type="KEGG" id="cyn:Cyan7425_4363"/>
<keyword evidence="9 12" id="KW-0131">Cell cycle</keyword>
<evidence type="ECO:0000259" key="16">
    <source>
        <dbReference type="PROSITE" id="PS50059"/>
    </source>
</evidence>
<dbReference type="GO" id="GO:0043022">
    <property type="term" value="F:ribosome binding"/>
    <property type="evidence" value="ECO:0007669"/>
    <property type="project" value="TreeGrafter"/>
</dbReference>
<dbReference type="InterPro" id="IPR037041">
    <property type="entry name" value="Trigger_fac_C_sf"/>
</dbReference>
<protein>
    <recommendedName>
        <fullName evidence="4 12">Trigger factor</fullName>
        <shortName evidence="12">TF</shortName>
        <ecNumber evidence="3 12">5.2.1.8</ecNumber>
    </recommendedName>
    <alternativeName>
        <fullName evidence="11 12">PPIase</fullName>
    </alternativeName>
</protein>
<dbReference type="SUPFAM" id="SSF109998">
    <property type="entry name" value="Triger factor/SurA peptide-binding domain-like"/>
    <property type="match status" value="1"/>
</dbReference>
<dbReference type="Gene3D" id="3.30.70.1050">
    <property type="entry name" value="Trigger factor ribosome-binding domain"/>
    <property type="match status" value="1"/>
</dbReference>
<dbReference type="GO" id="GO:0005737">
    <property type="term" value="C:cytoplasm"/>
    <property type="evidence" value="ECO:0007669"/>
    <property type="project" value="UniProtKB-SubCell"/>
</dbReference>
<organism evidence="17">
    <name type="scientific">Cyanothece sp. (strain PCC 7425 / ATCC 29141)</name>
    <dbReference type="NCBI Taxonomy" id="395961"/>
    <lineage>
        <taxon>Bacteria</taxon>
        <taxon>Bacillati</taxon>
        <taxon>Cyanobacteriota</taxon>
        <taxon>Cyanophyceae</taxon>
        <taxon>Gomontiellales</taxon>
        <taxon>Cyanothecaceae</taxon>
        <taxon>Cyanothece</taxon>
    </lineage>
</organism>
<feature type="compositionally biased region" description="Low complexity" evidence="15">
    <location>
        <begin position="464"/>
        <end position="477"/>
    </location>
</feature>
<dbReference type="InterPro" id="IPR001179">
    <property type="entry name" value="PPIase_FKBP_dom"/>
</dbReference>
<evidence type="ECO:0000256" key="9">
    <source>
        <dbReference type="ARBA" id="ARBA00023306"/>
    </source>
</evidence>
<evidence type="ECO:0000256" key="2">
    <source>
        <dbReference type="ARBA" id="ARBA00005464"/>
    </source>
</evidence>
<dbReference type="AlphaFoldDB" id="B8HYL9"/>
<dbReference type="InterPro" id="IPR027304">
    <property type="entry name" value="Trigger_fact/SurA_dom_sf"/>
</dbReference>
<evidence type="ECO:0000256" key="12">
    <source>
        <dbReference type="HAMAP-Rule" id="MF_00303"/>
    </source>
</evidence>
<dbReference type="FunFam" id="3.30.70.1050:FF:000004">
    <property type="entry name" value="Trigger factor"/>
    <property type="match status" value="1"/>
</dbReference>
<dbReference type="Pfam" id="PF05698">
    <property type="entry name" value="Trigger_C"/>
    <property type="match status" value="1"/>
</dbReference>
<dbReference type="PROSITE" id="PS50059">
    <property type="entry name" value="FKBP_PPIASE"/>
    <property type="match status" value="1"/>
</dbReference>
<evidence type="ECO:0000256" key="1">
    <source>
        <dbReference type="ARBA" id="ARBA00000971"/>
    </source>
</evidence>
<evidence type="ECO:0000256" key="11">
    <source>
        <dbReference type="ARBA" id="ARBA00029986"/>
    </source>
</evidence>
<dbReference type="InterPro" id="IPR005215">
    <property type="entry name" value="Trig_fac"/>
</dbReference>
<comment type="function">
    <text evidence="10 12">Involved in protein export. Acts as a chaperone by maintaining the newly synthesized protein in an open conformation. Functions as a peptidyl-prolyl cis-trans isomerase.</text>
</comment>
<keyword evidence="12" id="KW-0963">Cytoplasm</keyword>
<dbReference type="GO" id="GO:0051301">
    <property type="term" value="P:cell division"/>
    <property type="evidence" value="ECO:0007669"/>
    <property type="project" value="UniProtKB-KW"/>
</dbReference>
<dbReference type="GO" id="GO:0003755">
    <property type="term" value="F:peptidyl-prolyl cis-trans isomerase activity"/>
    <property type="evidence" value="ECO:0007669"/>
    <property type="project" value="UniProtKB-UniRule"/>
</dbReference>
<evidence type="ECO:0000313" key="17">
    <source>
        <dbReference type="EMBL" id="ACL46673.1"/>
    </source>
</evidence>
<feature type="region of interest" description="Disordered" evidence="15">
    <location>
        <begin position="463"/>
        <end position="500"/>
    </location>
</feature>
<dbReference type="SUPFAM" id="SSF54534">
    <property type="entry name" value="FKBP-like"/>
    <property type="match status" value="1"/>
</dbReference>
<sequence length="500" mass="55656">MGSEERRLAETKTLLKITQEKLPASQIGLEIEVPAELSRQIYDRVVNDFVRSADIPGFRKGKVPRQVVLQRIGQARLKAAAVEELVQNGLQQAIDQEKLAVLGNFQLNSDFEQLVNQYQPGAALTFSAKVDVSPEVKLGDYKNLAVTAQAAEYDPTKVETVLAEHQQERATLIPVEERPAQLGDVVQVDFAGRLVPGEDKAAEGETESAEAQETANDILGGEAKDFQLELTPGRFIPGFIEGVIGMTPGETKEIPVTFPEDYFQEELSGQQAVFTVTLSDIKEKELPSLDDEFAQEISEFKTLAELQQFLEERYQKEAEQQTQANINEAILAELLTTLEVDLPETLVNNEVNFLLTQMATRLQSQGIDVNQLLTDELIPKLREQARPEAEVRIKRSLSLAEVAKQESIQVDPKQVEERYQALLQQLSGRKIDRDRLRSVVTEELLEEQVLQWLKDHAQIELTQATESTDASESSAAAEPEEVIAVDAVVDQSPETEPSKS</sequence>
<comment type="similarity">
    <text evidence="2 12 14">Belongs to the FKBP-type PPIase family. Tig subfamily.</text>
</comment>
<keyword evidence="6 12" id="KW-0697">Rotamase</keyword>
<comment type="domain">
    <text evidence="12">Consists of 3 domains; the N-terminus binds the ribosome, the middle domain has PPIase activity, while the C-terminus has intrinsic chaperone activity on its own.</text>
</comment>
<proteinExistence type="inferred from homology"/>
<dbReference type="HAMAP" id="MF_00303">
    <property type="entry name" value="Trigger_factor_Tig"/>
    <property type="match status" value="1"/>
</dbReference>
<dbReference type="STRING" id="395961.Cyan7425_4363"/>
<dbReference type="HOGENOM" id="CLU_033058_3_1_3"/>
<dbReference type="Gene3D" id="3.10.50.40">
    <property type="match status" value="1"/>
</dbReference>
<dbReference type="NCBIfam" id="TIGR00115">
    <property type="entry name" value="tig"/>
    <property type="match status" value="1"/>
</dbReference>
<dbReference type="PANTHER" id="PTHR30560:SF3">
    <property type="entry name" value="TRIGGER FACTOR-LIKE PROTEIN TIG, CHLOROPLASTIC"/>
    <property type="match status" value="1"/>
</dbReference>
<evidence type="ECO:0000256" key="5">
    <source>
        <dbReference type="ARBA" id="ARBA00022618"/>
    </source>
</evidence>
<dbReference type="InterPro" id="IPR036611">
    <property type="entry name" value="Trigger_fac_ribosome-bd_sf"/>
</dbReference>
<evidence type="ECO:0000256" key="13">
    <source>
        <dbReference type="PROSITE-ProRule" id="PRU00277"/>
    </source>
</evidence>
<dbReference type="Pfam" id="PF00254">
    <property type="entry name" value="FKBP_C"/>
    <property type="match status" value="1"/>
</dbReference>
<comment type="catalytic activity">
    <reaction evidence="1 12 13">
        <text>[protein]-peptidylproline (omega=180) = [protein]-peptidylproline (omega=0)</text>
        <dbReference type="Rhea" id="RHEA:16237"/>
        <dbReference type="Rhea" id="RHEA-COMP:10747"/>
        <dbReference type="Rhea" id="RHEA-COMP:10748"/>
        <dbReference type="ChEBI" id="CHEBI:83833"/>
        <dbReference type="ChEBI" id="CHEBI:83834"/>
        <dbReference type="EC" id="5.2.1.8"/>
    </reaction>
</comment>
<dbReference type="OrthoDB" id="9767721at2"/>
<dbReference type="InterPro" id="IPR046357">
    <property type="entry name" value="PPIase_dom_sf"/>
</dbReference>
<dbReference type="eggNOG" id="COG0544">
    <property type="taxonomic scope" value="Bacteria"/>
</dbReference>
<dbReference type="PANTHER" id="PTHR30560">
    <property type="entry name" value="TRIGGER FACTOR CHAPERONE AND PEPTIDYL-PROLYL CIS/TRANS ISOMERASE"/>
    <property type="match status" value="1"/>
</dbReference>
<reference evidence="17" key="1">
    <citation type="submission" date="2009-01" db="EMBL/GenBank/DDBJ databases">
        <title>Complete sequence of chromosome Cyanothece sp. PCC 7425.</title>
        <authorList>
            <consortium name="US DOE Joint Genome Institute"/>
            <person name="Lucas S."/>
            <person name="Copeland A."/>
            <person name="Lapidus A."/>
            <person name="Glavina del Rio T."/>
            <person name="Dalin E."/>
            <person name="Tice H."/>
            <person name="Bruce D."/>
            <person name="Goodwin L."/>
            <person name="Pitluck S."/>
            <person name="Sims D."/>
            <person name="Meineke L."/>
            <person name="Brettin T."/>
            <person name="Detter J.C."/>
            <person name="Han C."/>
            <person name="Larimer F."/>
            <person name="Land M."/>
            <person name="Hauser L."/>
            <person name="Kyrpides N."/>
            <person name="Ovchinnikova G."/>
            <person name="Liberton M."/>
            <person name="Stoeckel J."/>
            <person name="Banerjee A."/>
            <person name="Singh A."/>
            <person name="Page L."/>
            <person name="Sato H."/>
            <person name="Zhao L."/>
            <person name="Sherman L."/>
            <person name="Pakrasi H."/>
            <person name="Richardson P."/>
        </authorList>
    </citation>
    <scope>NUCLEOTIDE SEQUENCE</scope>
    <source>
        <strain evidence="17">PCC 7425</strain>
    </source>
</reference>
<evidence type="ECO:0000256" key="3">
    <source>
        <dbReference type="ARBA" id="ARBA00013194"/>
    </source>
</evidence>
<keyword evidence="5 12" id="KW-0132">Cell division</keyword>
<keyword evidence="8 12" id="KW-0413">Isomerase</keyword>
<accession>B8HYL9</accession>
<evidence type="ECO:0000256" key="15">
    <source>
        <dbReference type="SAM" id="MobiDB-lite"/>
    </source>
</evidence>
<dbReference type="Gene3D" id="1.10.3120.10">
    <property type="entry name" value="Trigger factor, C-terminal domain"/>
    <property type="match status" value="1"/>
</dbReference>
<evidence type="ECO:0000256" key="8">
    <source>
        <dbReference type="ARBA" id="ARBA00023235"/>
    </source>
</evidence>
<name>B8HYL9_CYAP4</name>
<dbReference type="Pfam" id="PF05697">
    <property type="entry name" value="Trigger_N"/>
    <property type="match status" value="1"/>
</dbReference>
<dbReference type="GO" id="GO:0043335">
    <property type="term" value="P:protein unfolding"/>
    <property type="evidence" value="ECO:0007669"/>
    <property type="project" value="TreeGrafter"/>
</dbReference>
<evidence type="ECO:0000256" key="7">
    <source>
        <dbReference type="ARBA" id="ARBA00023186"/>
    </source>
</evidence>
<dbReference type="GO" id="GO:0015031">
    <property type="term" value="P:protein transport"/>
    <property type="evidence" value="ECO:0007669"/>
    <property type="project" value="UniProtKB-UniRule"/>
</dbReference>
<dbReference type="InterPro" id="IPR008880">
    <property type="entry name" value="Trigger_fac_C"/>
</dbReference>
<evidence type="ECO:0000256" key="10">
    <source>
        <dbReference type="ARBA" id="ARBA00024849"/>
    </source>
</evidence>
<dbReference type="GO" id="GO:0044183">
    <property type="term" value="F:protein folding chaperone"/>
    <property type="evidence" value="ECO:0007669"/>
    <property type="project" value="TreeGrafter"/>
</dbReference>
<dbReference type="EMBL" id="CP001344">
    <property type="protein sequence ID" value="ACL46673.1"/>
    <property type="molecule type" value="Genomic_DNA"/>
</dbReference>
<evidence type="ECO:0000256" key="4">
    <source>
        <dbReference type="ARBA" id="ARBA00016902"/>
    </source>
</evidence>
<evidence type="ECO:0000256" key="14">
    <source>
        <dbReference type="RuleBase" id="RU003914"/>
    </source>
</evidence>
<evidence type="ECO:0000256" key="6">
    <source>
        <dbReference type="ARBA" id="ARBA00023110"/>
    </source>
</evidence>
<gene>
    <name evidence="12" type="primary">tig</name>
    <name evidence="17" type="ordered locus">Cyan7425_4363</name>
</gene>
<keyword evidence="7 12" id="KW-0143">Chaperone</keyword>
<dbReference type="EC" id="5.2.1.8" evidence="3 12"/>
<feature type="domain" description="PPIase FKBP-type" evidence="16">
    <location>
        <begin position="183"/>
        <end position="290"/>
    </location>
</feature>
<dbReference type="FunFam" id="3.10.50.40:FF:000001">
    <property type="entry name" value="Trigger factor"/>
    <property type="match status" value="1"/>
</dbReference>
<comment type="subcellular location">
    <subcellularLocation>
        <location evidence="12">Cytoplasm</location>
    </subcellularLocation>
    <text evidence="12">About half TF is bound to the ribosome near the polypeptide exit tunnel while the other half is free in the cytoplasm.</text>
</comment>
<dbReference type="SUPFAM" id="SSF102735">
    <property type="entry name" value="Trigger factor ribosome-binding domain"/>
    <property type="match status" value="1"/>
</dbReference>
<dbReference type="InterPro" id="IPR008881">
    <property type="entry name" value="Trigger_fac_ribosome-bd_bac"/>
</dbReference>
<dbReference type="GO" id="GO:0051083">
    <property type="term" value="P:'de novo' cotranslational protein folding"/>
    <property type="evidence" value="ECO:0007669"/>
    <property type="project" value="TreeGrafter"/>
</dbReference>
<dbReference type="PIRSF" id="PIRSF003095">
    <property type="entry name" value="Trigger_factor"/>
    <property type="match status" value="1"/>
</dbReference>